<protein>
    <submittedName>
        <fullName evidence="6">MerR-like DNA binding protein</fullName>
    </submittedName>
</protein>
<organism evidence="6 7">
    <name type="scientific">Cytobacillus firmus</name>
    <name type="common">Bacillus firmus</name>
    <dbReference type="NCBI Taxonomy" id="1399"/>
    <lineage>
        <taxon>Bacteria</taxon>
        <taxon>Bacillati</taxon>
        <taxon>Bacillota</taxon>
        <taxon>Bacilli</taxon>
        <taxon>Bacillales</taxon>
        <taxon>Bacillaceae</taxon>
        <taxon>Cytobacillus</taxon>
    </lineage>
</organism>
<keyword evidence="1" id="KW-0678">Repressor</keyword>
<evidence type="ECO:0000256" key="2">
    <source>
        <dbReference type="ARBA" id="ARBA00023015"/>
    </source>
</evidence>
<dbReference type="AlphaFoldDB" id="A0A366K5P3"/>
<dbReference type="PANTHER" id="PTHR30204:SF69">
    <property type="entry name" value="MERR-FAMILY TRANSCRIPTIONAL REGULATOR"/>
    <property type="match status" value="1"/>
</dbReference>
<dbReference type="InterPro" id="IPR000551">
    <property type="entry name" value="MerR-type_HTH_dom"/>
</dbReference>
<dbReference type="GO" id="GO:0003677">
    <property type="term" value="F:DNA binding"/>
    <property type="evidence" value="ECO:0007669"/>
    <property type="project" value="UniProtKB-KW"/>
</dbReference>
<sequence length="324" mass="37290">MFQNLFFMKGLSKMETQYMKAYTIKEVSKMLNVPPGTLRQWEKDLNGLLLIPRSKQGARFYTDHEIALLEKVKQMRDKNLSKDMIRELMQKHMDFASGTGSEANETSLAAVNQETALHTEHQAVMDTEMFMALMDSFRDSLIADVRNEIRSGVRKEVLDEVKKEISKGSLHTVKSLSDSIYKSGEKTKAEIESLGSRIEQSSENTSEAFGTLSKRVAKSTKRTSDQIHHLTNKLAESSEASSEEFKTMIHYISSSAEVTSTEISSLIETLNTDREIYIDTINKEREQYWHEVKQREEVFQDMIVSFRSAAAAQEPEKKWWEFWK</sequence>
<name>A0A366K5P3_CYTFI</name>
<dbReference type="Proteomes" id="UP000252731">
    <property type="component" value="Unassembled WGS sequence"/>
</dbReference>
<evidence type="ECO:0000256" key="4">
    <source>
        <dbReference type="ARBA" id="ARBA00023163"/>
    </source>
</evidence>
<evidence type="ECO:0000313" key="6">
    <source>
        <dbReference type="EMBL" id="RBP96488.1"/>
    </source>
</evidence>
<dbReference type="PANTHER" id="PTHR30204">
    <property type="entry name" value="REDOX-CYCLING DRUG-SENSING TRANSCRIPTIONAL ACTIVATOR SOXR"/>
    <property type="match status" value="1"/>
</dbReference>
<evidence type="ECO:0000256" key="3">
    <source>
        <dbReference type="ARBA" id="ARBA00023125"/>
    </source>
</evidence>
<keyword evidence="7" id="KW-1185">Reference proteome</keyword>
<comment type="caution">
    <text evidence="6">The sequence shown here is derived from an EMBL/GenBank/DDBJ whole genome shotgun (WGS) entry which is preliminary data.</text>
</comment>
<dbReference type="CDD" id="cd04764">
    <property type="entry name" value="HTH_MlrA-like_sg1"/>
    <property type="match status" value="1"/>
</dbReference>
<dbReference type="InterPro" id="IPR047057">
    <property type="entry name" value="MerR_fam"/>
</dbReference>
<evidence type="ECO:0000259" key="5">
    <source>
        <dbReference type="PROSITE" id="PS50937"/>
    </source>
</evidence>
<reference evidence="6 7" key="1">
    <citation type="submission" date="2018-06" db="EMBL/GenBank/DDBJ databases">
        <title>Freshwater and sediment microbial communities from various areas in North America, analyzing microbe dynamics in response to fracking.</title>
        <authorList>
            <person name="Lamendella R."/>
        </authorList>
    </citation>
    <scope>NUCLEOTIDE SEQUENCE [LARGE SCALE GENOMIC DNA]</scope>
    <source>
        <strain evidence="6 7">14_TX</strain>
    </source>
</reference>
<keyword evidence="3" id="KW-0238">DNA-binding</keyword>
<dbReference type="GO" id="GO:0003700">
    <property type="term" value="F:DNA-binding transcription factor activity"/>
    <property type="evidence" value="ECO:0007669"/>
    <property type="project" value="InterPro"/>
</dbReference>
<dbReference type="Pfam" id="PF13411">
    <property type="entry name" value="MerR_1"/>
    <property type="match status" value="1"/>
</dbReference>
<keyword evidence="4" id="KW-0804">Transcription</keyword>
<dbReference type="STRING" id="1399.VL14_21525"/>
<dbReference type="PROSITE" id="PS50937">
    <property type="entry name" value="HTH_MERR_2"/>
    <property type="match status" value="1"/>
</dbReference>
<dbReference type="Gene3D" id="1.10.1660.10">
    <property type="match status" value="1"/>
</dbReference>
<dbReference type="EMBL" id="QNSF01000001">
    <property type="protein sequence ID" value="RBP96488.1"/>
    <property type="molecule type" value="Genomic_DNA"/>
</dbReference>
<gene>
    <name evidence="6" type="ORF">DFO70_101299</name>
</gene>
<dbReference type="SUPFAM" id="SSF46955">
    <property type="entry name" value="Putative DNA-binding domain"/>
    <property type="match status" value="1"/>
</dbReference>
<feature type="domain" description="HTH merR-type" evidence="5">
    <location>
        <begin position="21"/>
        <end position="91"/>
    </location>
</feature>
<dbReference type="InterPro" id="IPR009061">
    <property type="entry name" value="DNA-bd_dom_put_sf"/>
</dbReference>
<evidence type="ECO:0000256" key="1">
    <source>
        <dbReference type="ARBA" id="ARBA00022491"/>
    </source>
</evidence>
<dbReference type="SMART" id="SM00422">
    <property type="entry name" value="HTH_MERR"/>
    <property type="match status" value="1"/>
</dbReference>
<keyword evidence="2" id="KW-0805">Transcription regulation</keyword>
<accession>A0A366K5P3</accession>
<proteinExistence type="predicted"/>
<evidence type="ECO:0000313" key="7">
    <source>
        <dbReference type="Proteomes" id="UP000252731"/>
    </source>
</evidence>